<dbReference type="Proteomes" id="UP000748531">
    <property type="component" value="Unassembled WGS sequence"/>
</dbReference>
<dbReference type="AlphaFoldDB" id="A0A8J4WVM4"/>
<name>A0A8J4WVM4_9TREM</name>
<reference evidence="2" key="1">
    <citation type="submission" date="2019-05" db="EMBL/GenBank/DDBJ databases">
        <title>Annotation for the trematode Paragonimus heterotremus.</title>
        <authorList>
            <person name="Choi Y.-J."/>
        </authorList>
    </citation>
    <scope>NUCLEOTIDE SEQUENCE</scope>
    <source>
        <strain evidence="2">LC</strain>
    </source>
</reference>
<dbReference type="Gene3D" id="1.10.340.70">
    <property type="match status" value="1"/>
</dbReference>
<evidence type="ECO:0000313" key="2">
    <source>
        <dbReference type="EMBL" id="KAF5398692.1"/>
    </source>
</evidence>
<sequence length="242" mass="27140">MAITVAEWKPAYDVSDNHGRSSNCIYCQRFGSAAQCCGHIPLLGLWDPVGTGRLLDKQIRVSPLRGEVSEEAVGKLEAVVPANESAFVWEGAPPGRSSRMQHHINAGEPNPLPSVSPRSVDSDSWRSLHNTDPELELICKRLPQGAERPTIGEMASAGWEAHCIWTVWSYQVIWNRILYYQHGPQYNRRNVVPQSTVQAVMSRLHQDLGHAGQLKMEDAMNQSSWRTQRQRGSINFCNHCTE</sequence>
<gene>
    <name evidence="2" type="ORF">PHET_08416</name>
</gene>
<organism evidence="2 3">
    <name type="scientific">Paragonimus heterotremus</name>
    <dbReference type="NCBI Taxonomy" id="100268"/>
    <lineage>
        <taxon>Eukaryota</taxon>
        <taxon>Metazoa</taxon>
        <taxon>Spiralia</taxon>
        <taxon>Lophotrochozoa</taxon>
        <taxon>Platyhelminthes</taxon>
        <taxon>Trematoda</taxon>
        <taxon>Digenea</taxon>
        <taxon>Plagiorchiida</taxon>
        <taxon>Troglotremata</taxon>
        <taxon>Troglotrematidae</taxon>
        <taxon>Paragonimus</taxon>
    </lineage>
</organism>
<evidence type="ECO:0000256" key="1">
    <source>
        <dbReference type="SAM" id="MobiDB-lite"/>
    </source>
</evidence>
<proteinExistence type="predicted"/>
<dbReference type="EMBL" id="LUCH01004736">
    <property type="protein sequence ID" value="KAF5398692.1"/>
    <property type="molecule type" value="Genomic_DNA"/>
</dbReference>
<keyword evidence="3" id="KW-1185">Reference proteome</keyword>
<feature type="region of interest" description="Disordered" evidence="1">
    <location>
        <begin position="107"/>
        <end position="126"/>
    </location>
</feature>
<comment type="caution">
    <text evidence="2">The sequence shown here is derived from an EMBL/GenBank/DDBJ whole genome shotgun (WGS) entry which is preliminary data.</text>
</comment>
<evidence type="ECO:0000313" key="3">
    <source>
        <dbReference type="Proteomes" id="UP000748531"/>
    </source>
</evidence>
<dbReference type="OrthoDB" id="6281819at2759"/>
<evidence type="ECO:0008006" key="4">
    <source>
        <dbReference type="Google" id="ProtNLM"/>
    </source>
</evidence>
<protein>
    <recommendedName>
        <fullName evidence="4">Integrase zinc-binding domain-containing protein</fullName>
    </recommendedName>
</protein>
<accession>A0A8J4WVM4</accession>